<comment type="caution">
    <text evidence="1">The sequence shown here is derived from an EMBL/GenBank/DDBJ whole genome shotgun (WGS) entry which is preliminary data.</text>
</comment>
<evidence type="ECO:0000313" key="1">
    <source>
        <dbReference type="EMBL" id="KAI8420819.1"/>
    </source>
</evidence>
<dbReference type="EMBL" id="CM046113">
    <property type="protein sequence ID" value="KAI8420819.1"/>
    <property type="molecule type" value="Genomic_DNA"/>
</dbReference>
<accession>A0ACC0J9M9</accession>
<reference evidence="1 2" key="1">
    <citation type="journal article" date="2022" name="Genome Biol. Evol.">
        <title>The Spruce Budworm Genome: Reconstructing the Evolutionary History of Antifreeze Proteins.</title>
        <authorList>
            <person name="Beliveau C."/>
            <person name="Gagne P."/>
            <person name="Picq S."/>
            <person name="Vernygora O."/>
            <person name="Keeling C.I."/>
            <person name="Pinkney K."/>
            <person name="Doucet D."/>
            <person name="Wen F."/>
            <person name="Johnston J.S."/>
            <person name="Maaroufi H."/>
            <person name="Boyle B."/>
            <person name="Laroche J."/>
            <person name="Dewar K."/>
            <person name="Juretic N."/>
            <person name="Blackburn G."/>
            <person name="Nisole A."/>
            <person name="Brunet B."/>
            <person name="Brandao M."/>
            <person name="Lumley L."/>
            <person name="Duan J."/>
            <person name="Quan G."/>
            <person name="Lucarotti C.J."/>
            <person name="Roe A.D."/>
            <person name="Sperling F.A.H."/>
            <person name="Levesque R.C."/>
            <person name="Cusson M."/>
        </authorList>
    </citation>
    <scope>NUCLEOTIDE SEQUENCE [LARGE SCALE GENOMIC DNA]</scope>
    <source>
        <strain evidence="1">Glfc:IPQL:Cfum</strain>
    </source>
</reference>
<organism evidence="1 2">
    <name type="scientific">Choristoneura fumiferana</name>
    <name type="common">Spruce budworm moth</name>
    <name type="synonym">Archips fumiferana</name>
    <dbReference type="NCBI Taxonomy" id="7141"/>
    <lineage>
        <taxon>Eukaryota</taxon>
        <taxon>Metazoa</taxon>
        <taxon>Ecdysozoa</taxon>
        <taxon>Arthropoda</taxon>
        <taxon>Hexapoda</taxon>
        <taxon>Insecta</taxon>
        <taxon>Pterygota</taxon>
        <taxon>Neoptera</taxon>
        <taxon>Endopterygota</taxon>
        <taxon>Lepidoptera</taxon>
        <taxon>Glossata</taxon>
        <taxon>Ditrysia</taxon>
        <taxon>Tortricoidea</taxon>
        <taxon>Tortricidae</taxon>
        <taxon>Tortricinae</taxon>
        <taxon>Choristoneura</taxon>
    </lineage>
</organism>
<name>A0ACC0J9M9_CHOFU</name>
<gene>
    <name evidence="1" type="ORF">MSG28_008020</name>
</gene>
<proteinExistence type="predicted"/>
<keyword evidence="2" id="KW-1185">Reference proteome</keyword>
<dbReference type="Proteomes" id="UP001064048">
    <property type="component" value="Chromosome 13"/>
</dbReference>
<evidence type="ECO:0000313" key="2">
    <source>
        <dbReference type="Proteomes" id="UP001064048"/>
    </source>
</evidence>
<sequence length="110" mass="12418">MRLIILCILVLCVLSETKDLTVGTRVNNLLINTEKLVVNSLPFIRREKTYTYTDPKHRTIKAIIARDLSRTETEPTVTSGGVGENHVTIKFKSGRGEQINYLILIFSNNS</sequence>
<protein>
    <submittedName>
        <fullName evidence="1">Uncharacterized protein</fullName>
    </submittedName>
</protein>